<evidence type="ECO:0000256" key="4">
    <source>
        <dbReference type="ARBA" id="ARBA00023136"/>
    </source>
</evidence>
<evidence type="ECO:0000259" key="5">
    <source>
        <dbReference type="Pfam" id="PF01094"/>
    </source>
</evidence>
<dbReference type="SUPFAM" id="SSF53822">
    <property type="entry name" value="Periplasmic binding protein-like I"/>
    <property type="match status" value="2"/>
</dbReference>
<dbReference type="GO" id="GO:0016020">
    <property type="term" value="C:membrane"/>
    <property type="evidence" value="ECO:0007669"/>
    <property type="project" value="UniProtKB-SubCell"/>
</dbReference>
<name>A0AAD3NMR2_CRYJA</name>
<dbReference type="EMBL" id="BSEH01000392">
    <property type="protein sequence ID" value="GLJ58475.1"/>
    <property type="molecule type" value="Genomic_DNA"/>
</dbReference>
<feature type="domain" description="Receptor ligand binding region" evidence="5">
    <location>
        <begin position="110"/>
        <end position="157"/>
    </location>
</feature>
<keyword evidence="4" id="KW-0472">Membrane</keyword>
<dbReference type="AlphaFoldDB" id="A0AAD3NMR2"/>
<dbReference type="InterPro" id="IPR028082">
    <property type="entry name" value="Peripla_BP_I"/>
</dbReference>
<dbReference type="InterPro" id="IPR015683">
    <property type="entry name" value="Ionotropic_Glu_rcpt"/>
</dbReference>
<dbReference type="Pfam" id="PF01094">
    <property type="entry name" value="ANF_receptor"/>
    <property type="match status" value="1"/>
</dbReference>
<comment type="subcellular location">
    <subcellularLocation>
        <location evidence="1">Membrane</location>
    </subcellularLocation>
</comment>
<dbReference type="Gene3D" id="3.40.50.2300">
    <property type="match status" value="2"/>
</dbReference>
<dbReference type="PANTHER" id="PTHR34836:SF7">
    <property type="entry name" value="RECEPTOR LIGAND BINDING REGION DOMAIN-CONTAINING PROTEIN"/>
    <property type="match status" value="1"/>
</dbReference>
<gene>
    <name evidence="6" type="ORF">SUGI_1452200</name>
</gene>
<evidence type="ECO:0000256" key="3">
    <source>
        <dbReference type="ARBA" id="ARBA00022989"/>
    </source>
</evidence>
<keyword evidence="2" id="KW-0812">Transmembrane</keyword>
<dbReference type="Proteomes" id="UP001234787">
    <property type="component" value="Unassembled WGS sequence"/>
</dbReference>
<keyword evidence="3" id="KW-1133">Transmembrane helix</keyword>
<dbReference type="PANTHER" id="PTHR34836">
    <property type="entry name" value="OS06G0188250 PROTEIN"/>
    <property type="match status" value="1"/>
</dbReference>
<evidence type="ECO:0000313" key="7">
    <source>
        <dbReference type="Proteomes" id="UP001234787"/>
    </source>
</evidence>
<protein>
    <recommendedName>
        <fullName evidence="5">Receptor ligand binding region domain-containing protein</fullName>
    </recommendedName>
</protein>
<accession>A0AAD3NMR2</accession>
<keyword evidence="7" id="KW-1185">Reference proteome</keyword>
<evidence type="ECO:0000256" key="1">
    <source>
        <dbReference type="ARBA" id="ARBA00004370"/>
    </source>
</evidence>
<dbReference type="InterPro" id="IPR001828">
    <property type="entry name" value="ANF_lig-bd_rcpt"/>
</dbReference>
<sequence length="252" mass="27160">MSRVADCYGYGCSFVMCCCSRRNEGPSINIGPLIALDTTNEKIAKTAIEMAVEDVNRNASPLNGTLLNIDIRDSEQDALTGASAGNSTSSTHQNHIFRGVQASRSTKFLSFKVSDGGEQLLNQILETNFLGLSGPVRISKERGDPLESSYDIINVVGSRVKVSGSWTERGLNIASTQVVNWGDGSGKTPPGKKLKIVVPGELGFSLIVSIKPVDAKAGALSQTYEITGFCIDVFKSVLKRLDYELPHELIPY</sequence>
<proteinExistence type="predicted"/>
<reference evidence="6" key="1">
    <citation type="submission" date="2022-12" db="EMBL/GenBank/DDBJ databases">
        <title>Chromosome-Level Genome Assembly of Japanese Cedar (Cryptomeriajaponica D. Don).</title>
        <authorList>
            <person name="Fujino T."/>
            <person name="Yamaguchi K."/>
            <person name="Yokoyama T."/>
            <person name="Hamanaka T."/>
            <person name="Harazono Y."/>
            <person name="Kamada H."/>
            <person name="Kobayashi W."/>
            <person name="Ujino-Ihara T."/>
            <person name="Uchiyama K."/>
            <person name="Matsumoto A."/>
            <person name="Izuno A."/>
            <person name="Tsumura Y."/>
            <person name="Toyoda A."/>
            <person name="Shigenobu S."/>
            <person name="Moriguchi Y."/>
            <person name="Ueno S."/>
            <person name="Kasahara M."/>
        </authorList>
    </citation>
    <scope>NUCLEOTIDE SEQUENCE</scope>
</reference>
<organism evidence="6 7">
    <name type="scientific">Cryptomeria japonica</name>
    <name type="common">Japanese cedar</name>
    <name type="synonym">Cupressus japonica</name>
    <dbReference type="NCBI Taxonomy" id="3369"/>
    <lineage>
        <taxon>Eukaryota</taxon>
        <taxon>Viridiplantae</taxon>
        <taxon>Streptophyta</taxon>
        <taxon>Embryophyta</taxon>
        <taxon>Tracheophyta</taxon>
        <taxon>Spermatophyta</taxon>
        <taxon>Pinopsida</taxon>
        <taxon>Pinidae</taxon>
        <taxon>Conifers II</taxon>
        <taxon>Cupressales</taxon>
        <taxon>Cupressaceae</taxon>
        <taxon>Cryptomeria</taxon>
    </lineage>
</organism>
<evidence type="ECO:0000256" key="2">
    <source>
        <dbReference type="ARBA" id="ARBA00022692"/>
    </source>
</evidence>
<evidence type="ECO:0000313" key="6">
    <source>
        <dbReference type="EMBL" id="GLJ58475.1"/>
    </source>
</evidence>
<comment type="caution">
    <text evidence="6">The sequence shown here is derived from an EMBL/GenBank/DDBJ whole genome shotgun (WGS) entry which is preliminary data.</text>
</comment>